<dbReference type="AlphaFoldDB" id="A0A831NSR5"/>
<feature type="transmembrane region" description="Helical" evidence="6">
    <location>
        <begin position="95"/>
        <end position="118"/>
    </location>
</feature>
<evidence type="ECO:0000256" key="3">
    <source>
        <dbReference type="ARBA" id="ARBA00022692"/>
    </source>
</evidence>
<feature type="transmembrane region" description="Helical" evidence="6">
    <location>
        <begin position="63"/>
        <end position="83"/>
    </location>
</feature>
<dbReference type="GO" id="GO:0033573">
    <property type="term" value="C:high-affinity iron permease complex"/>
    <property type="evidence" value="ECO:0007669"/>
    <property type="project" value="InterPro"/>
</dbReference>
<evidence type="ECO:0000256" key="4">
    <source>
        <dbReference type="ARBA" id="ARBA00022989"/>
    </source>
</evidence>
<gene>
    <name evidence="7" type="ORF">ENG92_06345</name>
</gene>
<feature type="transmembrane region" description="Helical" evidence="6">
    <location>
        <begin position="138"/>
        <end position="160"/>
    </location>
</feature>
<keyword evidence="5 6" id="KW-0472">Membrane</keyword>
<evidence type="ECO:0000256" key="6">
    <source>
        <dbReference type="SAM" id="Phobius"/>
    </source>
</evidence>
<evidence type="ECO:0000256" key="5">
    <source>
        <dbReference type="ARBA" id="ARBA00023136"/>
    </source>
</evidence>
<sequence length="172" mass="19019">MHSKTGAAQWKEFIQGSIKKALSKGTLWGLSGLAFIAVYREILETVLFYQALWLQTSESGQRMIFSGFLVASGVLALLAWLILRYSTRLPLRQFFSVTSIFMFVLAVVFAGKGVAALQEAGKLSVNIVNFPRIDLLGIYPNLEGLGVQLALVLMAVLLLWKGNHGRDSLSRR</sequence>
<keyword evidence="3 6" id="KW-0812">Transmembrane</keyword>
<evidence type="ECO:0000313" key="7">
    <source>
        <dbReference type="EMBL" id="HDK38618.1"/>
    </source>
</evidence>
<dbReference type="PANTHER" id="PTHR31632">
    <property type="entry name" value="IRON TRANSPORTER FTH1"/>
    <property type="match status" value="1"/>
</dbReference>
<dbReference type="GO" id="GO:0015093">
    <property type="term" value="F:ferrous iron transmembrane transporter activity"/>
    <property type="evidence" value="ECO:0007669"/>
    <property type="project" value="TreeGrafter"/>
</dbReference>
<evidence type="ECO:0008006" key="8">
    <source>
        <dbReference type="Google" id="ProtNLM"/>
    </source>
</evidence>
<comment type="caution">
    <text evidence="7">The sequence shown here is derived from an EMBL/GenBank/DDBJ whole genome shotgun (WGS) entry which is preliminary data.</text>
</comment>
<accession>A0A831NSR5</accession>
<keyword evidence="4 6" id="KW-1133">Transmembrane helix</keyword>
<evidence type="ECO:0000256" key="2">
    <source>
        <dbReference type="ARBA" id="ARBA00008333"/>
    </source>
</evidence>
<dbReference type="EMBL" id="DRCV01000282">
    <property type="protein sequence ID" value="HDK38618.1"/>
    <property type="molecule type" value="Genomic_DNA"/>
</dbReference>
<dbReference type="PANTHER" id="PTHR31632:SF2">
    <property type="entry name" value="PLASMA MEMBRANE IRON PERMEASE"/>
    <property type="match status" value="1"/>
</dbReference>
<feature type="transmembrane region" description="Helical" evidence="6">
    <location>
        <begin position="21"/>
        <end position="43"/>
    </location>
</feature>
<name>A0A831NSR5_9GAMM</name>
<comment type="similarity">
    <text evidence="2">Belongs to the oxidase-dependent Fe transporter (OFeT) (TC 9.A.10.1) family.</text>
</comment>
<protein>
    <recommendedName>
        <fullName evidence="8">FTR1 family iron permease</fullName>
    </recommendedName>
</protein>
<reference evidence="7" key="1">
    <citation type="journal article" date="2020" name="mSystems">
        <title>Genome- and Community-Level Interaction Insights into Carbon Utilization and Element Cycling Functions of Hydrothermarchaeota in Hydrothermal Sediment.</title>
        <authorList>
            <person name="Zhou Z."/>
            <person name="Liu Y."/>
            <person name="Xu W."/>
            <person name="Pan J."/>
            <person name="Luo Z.H."/>
            <person name="Li M."/>
        </authorList>
    </citation>
    <scope>NUCLEOTIDE SEQUENCE [LARGE SCALE GENOMIC DNA]</scope>
    <source>
        <strain evidence="7">HyVt-26</strain>
    </source>
</reference>
<evidence type="ECO:0000256" key="1">
    <source>
        <dbReference type="ARBA" id="ARBA00004141"/>
    </source>
</evidence>
<proteinExistence type="inferred from homology"/>
<dbReference type="Proteomes" id="UP000885822">
    <property type="component" value="Unassembled WGS sequence"/>
</dbReference>
<comment type="subcellular location">
    <subcellularLocation>
        <location evidence="1">Membrane</location>
        <topology evidence="1">Multi-pass membrane protein</topology>
    </subcellularLocation>
</comment>
<dbReference type="Pfam" id="PF03239">
    <property type="entry name" value="FTR1"/>
    <property type="match status" value="1"/>
</dbReference>
<dbReference type="InterPro" id="IPR004923">
    <property type="entry name" value="FTR1/Fip1/EfeU"/>
</dbReference>
<organism evidence="7">
    <name type="scientific">Thiolapillus brandeum</name>
    <dbReference type="NCBI Taxonomy" id="1076588"/>
    <lineage>
        <taxon>Bacteria</taxon>
        <taxon>Pseudomonadati</taxon>
        <taxon>Pseudomonadota</taxon>
        <taxon>Gammaproteobacteria</taxon>
        <taxon>Chromatiales</taxon>
        <taxon>Sedimenticolaceae</taxon>
        <taxon>Thiolapillus</taxon>
    </lineage>
</organism>